<accession>A0A6A5SFE7</accession>
<reference evidence="3" key="1">
    <citation type="journal article" date="2020" name="Stud. Mycol.">
        <title>101 Dothideomycetes genomes: a test case for predicting lifestyles and emergence of pathogens.</title>
        <authorList>
            <person name="Haridas S."/>
            <person name="Albert R."/>
            <person name="Binder M."/>
            <person name="Bloem J."/>
            <person name="Labutti K."/>
            <person name="Salamov A."/>
            <person name="Andreopoulos B."/>
            <person name="Baker S."/>
            <person name="Barry K."/>
            <person name="Bills G."/>
            <person name="Bluhm B."/>
            <person name="Cannon C."/>
            <person name="Castanera R."/>
            <person name="Culley D."/>
            <person name="Daum C."/>
            <person name="Ezra D."/>
            <person name="Gonzalez J."/>
            <person name="Henrissat B."/>
            <person name="Kuo A."/>
            <person name="Liang C."/>
            <person name="Lipzen A."/>
            <person name="Lutzoni F."/>
            <person name="Magnuson J."/>
            <person name="Mondo S."/>
            <person name="Nolan M."/>
            <person name="Ohm R."/>
            <person name="Pangilinan J."/>
            <person name="Park H.-J."/>
            <person name="Ramirez L."/>
            <person name="Alfaro M."/>
            <person name="Sun H."/>
            <person name="Tritt A."/>
            <person name="Yoshinaga Y."/>
            <person name="Zwiers L.-H."/>
            <person name="Turgeon B."/>
            <person name="Goodwin S."/>
            <person name="Spatafora J."/>
            <person name="Crous P."/>
            <person name="Grigoriev I."/>
        </authorList>
    </citation>
    <scope>NUCLEOTIDE SEQUENCE</scope>
    <source>
        <strain evidence="3">CBS 161.51</strain>
    </source>
</reference>
<protein>
    <recommendedName>
        <fullName evidence="5">DUF3176 domain-containing protein</fullName>
    </recommendedName>
</protein>
<organism evidence="3 4">
    <name type="scientific">Clathrospora elynae</name>
    <dbReference type="NCBI Taxonomy" id="706981"/>
    <lineage>
        <taxon>Eukaryota</taxon>
        <taxon>Fungi</taxon>
        <taxon>Dikarya</taxon>
        <taxon>Ascomycota</taxon>
        <taxon>Pezizomycotina</taxon>
        <taxon>Dothideomycetes</taxon>
        <taxon>Pleosporomycetidae</taxon>
        <taxon>Pleosporales</taxon>
        <taxon>Diademaceae</taxon>
        <taxon>Clathrospora</taxon>
    </lineage>
</organism>
<evidence type="ECO:0000256" key="1">
    <source>
        <dbReference type="SAM" id="MobiDB-lite"/>
    </source>
</evidence>
<feature type="region of interest" description="Disordered" evidence="1">
    <location>
        <begin position="31"/>
        <end position="57"/>
    </location>
</feature>
<feature type="transmembrane region" description="Helical" evidence="2">
    <location>
        <begin position="182"/>
        <end position="200"/>
    </location>
</feature>
<feature type="transmembrane region" description="Helical" evidence="2">
    <location>
        <begin position="596"/>
        <end position="616"/>
    </location>
</feature>
<dbReference type="AlphaFoldDB" id="A0A6A5SFE7"/>
<keyword evidence="2" id="KW-1133">Transmembrane helix</keyword>
<feature type="compositionally biased region" description="Polar residues" evidence="1">
    <location>
        <begin position="46"/>
        <end position="57"/>
    </location>
</feature>
<dbReference type="PANTHER" id="PTHR35394">
    <property type="entry name" value="DUF3176 DOMAIN-CONTAINING PROTEIN"/>
    <property type="match status" value="1"/>
</dbReference>
<evidence type="ECO:0000313" key="3">
    <source>
        <dbReference type="EMBL" id="KAF1936137.1"/>
    </source>
</evidence>
<dbReference type="PANTHER" id="PTHR35394:SF5">
    <property type="entry name" value="DUF3176 DOMAIN-CONTAINING PROTEIN"/>
    <property type="match status" value="1"/>
</dbReference>
<evidence type="ECO:0000256" key="2">
    <source>
        <dbReference type="SAM" id="Phobius"/>
    </source>
</evidence>
<dbReference type="Pfam" id="PF11374">
    <property type="entry name" value="DUF3176"/>
    <property type="match status" value="1"/>
</dbReference>
<keyword evidence="4" id="KW-1185">Reference proteome</keyword>
<feature type="compositionally biased region" description="Basic and acidic residues" evidence="1">
    <location>
        <begin position="35"/>
        <end position="45"/>
    </location>
</feature>
<sequence length="698" mass="77756">MTETNKKSCIAGPRAQDSHLRAGALLQYHNTDTTPHSEAEDERKVSPSSGSTGQENRSLDFTQRIEKKLAEYNASNSVFKRWLFEMLSWLISAFCMIAIVFIYVHVKDRPISESASLLIWTNVLGKVASAALIVPTSEALGQLKWNWFHNSNAMWDFEIFDKASRGPWGALMLLFRTKGRSLAALGALLVVLLLAIDTFFQQVVEMPDRWTLQTTAAVAPMAYVYDPGSPMQYRDGFEMAQKERDTFLVIEKFSYGNGTQPVLFGNGTRPDIPVSCPTSNCTWPLFETLSICSQCADISSQLSFACVNHTVDWKAGSEGMFDLQQPYPNATGCGYFLNATSENPTLMSGYLLDPVDSSVGEALIMRTLPLTTLTGKEPLYGNGSILFKHVRHSIADLLIVSASNGSADAVYRNTTPVAQECIISWCIKTMKSSYSLGEYSETVVATFLNTTSGPFPWESFPYETELENGTDIFYMENITFRANALSSPSEYATKEYGTSNTTASSIITGFNDIFPAFTTMMNESATPVFRYKTWKPGPSWTQFLSFNPWLAPNNVTRHMERLAMSMTNVIRSAPSRNDVIGHAYGNETYISVRWEWLIFPLLLLLLSLAFLVSTMIKTSKDGATGIWKTSAMPALIYSLPKETQGQFTKSSTWSSAKDTKKLRIRLLPDMGWRVSGHSQLSMSPQLPRPAVRAPRGWI</sequence>
<evidence type="ECO:0000313" key="4">
    <source>
        <dbReference type="Proteomes" id="UP000800038"/>
    </source>
</evidence>
<gene>
    <name evidence="3" type="ORF">EJ02DRAFT_438724</name>
</gene>
<dbReference type="OrthoDB" id="5376804at2759"/>
<proteinExistence type="predicted"/>
<dbReference type="EMBL" id="ML976208">
    <property type="protein sequence ID" value="KAF1936137.1"/>
    <property type="molecule type" value="Genomic_DNA"/>
</dbReference>
<name>A0A6A5SFE7_9PLEO</name>
<dbReference type="Proteomes" id="UP000800038">
    <property type="component" value="Unassembled WGS sequence"/>
</dbReference>
<evidence type="ECO:0008006" key="5">
    <source>
        <dbReference type="Google" id="ProtNLM"/>
    </source>
</evidence>
<keyword evidence="2" id="KW-0472">Membrane</keyword>
<feature type="transmembrane region" description="Helical" evidence="2">
    <location>
        <begin position="86"/>
        <end position="106"/>
    </location>
</feature>
<keyword evidence="2" id="KW-0812">Transmembrane</keyword>
<dbReference type="InterPro" id="IPR021514">
    <property type="entry name" value="DUF3176"/>
</dbReference>